<evidence type="ECO:0000313" key="1">
    <source>
        <dbReference type="EMBL" id="KAI9461160.1"/>
    </source>
</evidence>
<dbReference type="EMBL" id="JAGFNK010000179">
    <property type="protein sequence ID" value="KAI9461160.1"/>
    <property type="molecule type" value="Genomic_DNA"/>
</dbReference>
<dbReference type="Proteomes" id="UP001207468">
    <property type="component" value="Unassembled WGS sequence"/>
</dbReference>
<protein>
    <submittedName>
        <fullName evidence="1">Uncharacterized protein</fullName>
    </submittedName>
</protein>
<name>A0ACC0U3G4_9AGAM</name>
<evidence type="ECO:0000313" key="2">
    <source>
        <dbReference type="Proteomes" id="UP001207468"/>
    </source>
</evidence>
<sequence>MPLSAATVARQGLCAVGAVVLSLRGLTAVGGRTCDGGIEDGIPHGSRPGIWAGCWSDSSSSLTLAAIESVKRTTNGITTQYPAGGPPYSRAKWQNQTCYPMLVDRDLGFVDIS</sequence>
<reference evidence="1" key="1">
    <citation type="submission" date="2021-03" db="EMBL/GenBank/DDBJ databases">
        <title>Evolutionary priming and transition to the ectomycorrhizal habit in an iconic lineage of mushroom-forming fungi: is preadaptation a requirement?</title>
        <authorList>
            <consortium name="DOE Joint Genome Institute"/>
            <person name="Looney B.P."/>
            <person name="Miyauchi S."/>
            <person name="Morin E."/>
            <person name="Drula E."/>
            <person name="Courty P.E."/>
            <person name="Chicoki N."/>
            <person name="Fauchery L."/>
            <person name="Kohler A."/>
            <person name="Kuo A."/>
            <person name="LaButti K."/>
            <person name="Pangilinan J."/>
            <person name="Lipzen A."/>
            <person name="Riley R."/>
            <person name="Andreopoulos W."/>
            <person name="He G."/>
            <person name="Johnson J."/>
            <person name="Barry K.W."/>
            <person name="Grigoriev I.V."/>
            <person name="Nagy L."/>
            <person name="Hibbett D."/>
            <person name="Henrissat B."/>
            <person name="Matheny P.B."/>
            <person name="Labbe J."/>
            <person name="Martin A.F."/>
        </authorList>
    </citation>
    <scope>NUCLEOTIDE SEQUENCE</scope>
    <source>
        <strain evidence="1">BPL698</strain>
    </source>
</reference>
<proteinExistence type="predicted"/>
<organism evidence="1 2">
    <name type="scientific">Russula earlei</name>
    <dbReference type="NCBI Taxonomy" id="71964"/>
    <lineage>
        <taxon>Eukaryota</taxon>
        <taxon>Fungi</taxon>
        <taxon>Dikarya</taxon>
        <taxon>Basidiomycota</taxon>
        <taxon>Agaricomycotina</taxon>
        <taxon>Agaricomycetes</taxon>
        <taxon>Russulales</taxon>
        <taxon>Russulaceae</taxon>
        <taxon>Russula</taxon>
    </lineage>
</organism>
<gene>
    <name evidence="1" type="ORF">F5148DRAFT_1215384</name>
</gene>
<comment type="caution">
    <text evidence="1">The sequence shown here is derived from an EMBL/GenBank/DDBJ whole genome shotgun (WGS) entry which is preliminary data.</text>
</comment>
<accession>A0ACC0U3G4</accession>
<keyword evidence="2" id="KW-1185">Reference proteome</keyword>